<sequence>MLVRFTDEELAWVTARAEGARRTVPALLADLALTPAQGPVLDPATARHLVMEVFAVRRGLEKVGRNVNDIARFALGTGEVRGNAAAVLAALGPALDRLDAFTAEVGRHFPGQELPR</sequence>
<evidence type="ECO:0000313" key="1">
    <source>
        <dbReference type="EMBL" id="UZJ27058.1"/>
    </source>
</evidence>
<dbReference type="EMBL" id="CP110618">
    <property type="protein sequence ID" value="UZJ27058.1"/>
    <property type="molecule type" value="Genomic_DNA"/>
</dbReference>
<keyword evidence="1" id="KW-0614">Plasmid</keyword>
<evidence type="ECO:0008006" key="3">
    <source>
        <dbReference type="Google" id="ProtNLM"/>
    </source>
</evidence>
<gene>
    <name evidence="1" type="ORF">RHODO2019_19200</name>
</gene>
<reference evidence="1" key="1">
    <citation type="submission" date="2022-10" db="EMBL/GenBank/DDBJ databases">
        <title>Rhodococcus sp.75.</title>
        <authorList>
            <person name="Sun M."/>
        </authorList>
    </citation>
    <scope>NUCLEOTIDE SEQUENCE</scope>
    <source>
        <strain evidence="1">75</strain>
        <plasmid evidence="1">unnamed3</plasmid>
    </source>
</reference>
<organism evidence="1 2">
    <name type="scientific">Rhodococcus antarcticus</name>
    <dbReference type="NCBI Taxonomy" id="2987751"/>
    <lineage>
        <taxon>Bacteria</taxon>
        <taxon>Bacillati</taxon>
        <taxon>Actinomycetota</taxon>
        <taxon>Actinomycetes</taxon>
        <taxon>Mycobacteriales</taxon>
        <taxon>Nocardiaceae</taxon>
        <taxon>Rhodococcus</taxon>
    </lineage>
</organism>
<proteinExistence type="predicted"/>
<name>A0ABY6P7B9_9NOCA</name>
<dbReference type="Proteomes" id="UP001164965">
    <property type="component" value="Plasmid unnamed3"/>
</dbReference>
<accession>A0ABY6P7B9</accession>
<dbReference type="RefSeq" id="WP_265385162.1">
    <property type="nucleotide sequence ID" value="NZ_CP110618.1"/>
</dbReference>
<keyword evidence="2" id="KW-1185">Reference proteome</keyword>
<geneLocation type="plasmid" evidence="1 2">
    <name>unnamed3</name>
</geneLocation>
<protein>
    <recommendedName>
        <fullName evidence="3">Mobilization protein MobC</fullName>
    </recommendedName>
</protein>
<evidence type="ECO:0000313" key="2">
    <source>
        <dbReference type="Proteomes" id="UP001164965"/>
    </source>
</evidence>